<dbReference type="Gene3D" id="3.10.120.10">
    <property type="entry name" value="Cytochrome b5-like heme/steroid binding domain"/>
    <property type="match status" value="1"/>
</dbReference>
<dbReference type="Proteomes" id="UP000054321">
    <property type="component" value="Unassembled WGS sequence"/>
</dbReference>
<name>A0A0C3GTR4_OIDMZ</name>
<dbReference type="InterPro" id="IPR008259">
    <property type="entry name" value="FMN_hydac_DH_AS"/>
</dbReference>
<dbReference type="PROSITE" id="PS51349">
    <property type="entry name" value="FMN_HYDROXY_ACID_DH_2"/>
    <property type="match status" value="1"/>
</dbReference>
<dbReference type="InterPro" id="IPR036400">
    <property type="entry name" value="Cyt_B5-like_heme/steroid_sf"/>
</dbReference>
<dbReference type="InParanoid" id="A0A0C3GTR4"/>
<dbReference type="SUPFAM" id="SSF55856">
    <property type="entry name" value="Cytochrome b5-like heme/steroid binding domain"/>
    <property type="match status" value="1"/>
</dbReference>
<keyword evidence="2" id="KW-0560">Oxidoreductase</keyword>
<dbReference type="SMART" id="SM01117">
    <property type="entry name" value="Cyt-b5"/>
    <property type="match status" value="1"/>
</dbReference>
<dbReference type="EMBL" id="KN832889">
    <property type="protein sequence ID" value="KIM94674.1"/>
    <property type="molecule type" value="Genomic_DNA"/>
</dbReference>
<reference evidence="5 6" key="1">
    <citation type="submission" date="2014-04" db="EMBL/GenBank/DDBJ databases">
        <authorList>
            <consortium name="DOE Joint Genome Institute"/>
            <person name="Kuo A."/>
            <person name="Martino E."/>
            <person name="Perotto S."/>
            <person name="Kohler A."/>
            <person name="Nagy L.G."/>
            <person name="Floudas D."/>
            <person name="Copeland A."/>
            <person name="Barry K.W."/>
            <person name="Cichocki N."/>
            <person name="Veneault-Fourrey C."/>
            <person name="LaButti K."/>
            <person name="Lindquist E.A."/>
            <person name="Lipzen A."/>
            <person name="Lundell T."/>
            <person name="Morin E."/>
            <person name="Murat C."/>
            <person name="Sun H."/>
            <person name="Tunlid A."/>
            <person name="Henrissat B."/>
            <person name="Grigoriev I.V."/>
            <person name="Hibbett D.S."/>
            <person name="Martin F."/>
            <person name="Nordberg H.P."/>
            <person name="Cantor M.N."/>
            <person name="Hua S.X."/>
        </authorList>
    </citation>
    <scope>NUCLEOTIDE SEQUENCE [LARGE SCALE GENOMIC DNA]</scope>
    <source>
        <strain evidence="5 6">Zn</strain>
    </source>
</reference>
<dbReference type="InterPro" id="IPR013785">
    <property type="entry name" value="Aldolase_TIM"/>
</dbReference>
<dbReference type="Gene3D" id="3.20.20.70">
    <property type="entry name" value="Aldolase class I"/>
    <property type="match status" value="1"/>
</dbReference>
<dbReference type="InterPro" id="IPR000262">
    <property type="entry name" value="FMN-dep_DH"/>
</dbReference>
<accession>A0A0C3GTR4</accession>
<dbReference type="Pfam" id="PF00173">
    <property type="entry name" value="Cyt-b5"/>
    <property type="match status" value="1"/>
</dbReference>
<reference evidence="6" key="2">
    <citation type="submission" date="2015-01" db="EMBL/GenBank/DDBJ databases">
        <title>Evolutionary Origins and Diversification of the Mycorrhizal Mutualists.</title>
        <authorList>
            <consortium name="DOE Joint Genome Institute"/>
            <consortium name="Mycorrhizal Genomics Consortium"/>
            <person name="Kohler A."/>
            <person name="Kuo A."/>
            <person name="Nagy L.G."/>
            <person name="Floudas D."/>
            <person name="Copeland A."/>
            <person name="Barry K.W."/>
            <person name="Cichocki N."/>
            <person name="Veneault-Fourrey C."/>
            <person name="LaButti K."/>
            <person name="Lindquist E.A."/>
            <person name="Lipzen A."/>
            <person name="Lundell T."/>
            <person name="Morin E."/>
            <person name="Murat C."/>
            <person name="Riley R."/>
            <person name="Ohm R."/>
            <person name="Sun H."/>
            <person name="Tunlid A."/>
            <person name="Henrissat B."/>
            <person name="Grigoriev I.V."/>
            <person name="Hibbett D.S."/>
            <person name="Martin F."/>
        </authorList>
    </citation>
    <scope>NUCLEOTIDE SEQUENCE [LARGE SCALE GENOMIC DNA]</scope>
    <source>
        <strain evidence="6">Zn</strain>
    </source>
</reference>
<feature type="domain" description="FMN hydroxy acid dehydrogenase" evidence="4">
    <location>
        <begin position="105"/>
        <end position="472"/>
    </location>
</feature>
<dbReference type="HOGENOM" id="CLU_020639_1_1_1"/>
<evidence type="ECO:0000256" key="2">
    <source>
        <dbReference type="ARBA" id="ARBA00023002"/>
    </source>
</evidence>
<dbReference type="FunFam" id="3.10.120.10:FF:000009">
    <property type="entry name" value="Cytochrome b2, mitochondrial, putative"/>
    <property type="match status" value="1"/>
</dbReference>
<dbReference type="PRINTS" id="PR00363">
    <property type="entry name" value="CYTOCHROMEB5"/>
</dbReference>
<evidence type="ECO:0000259" key="4">
    <source>
        <dbReference type="PROSITE" id="PS51349"/>
    </source>
</evidence>
<dbReference type="SUPFAM" id="SSF51395">
    <property type="entry name" value="FMN-linked oxidoreductases"/>
    <property type="match status" value="1"/>
</dbReference>
<dbReference type="OrthoDB" id="1925334at2759"/>
<evidence type="ECO:0000313" key="5">
    <source>
        <dbReference type="EMBL" id="KIM94674.1"/>
    </source>
</evidence>
<organism evidence="5 6">
    <name type="scientific">Oidiodendron maius (strain Zn)</name>
    <dbReference type="NCBI Taxonomy" id="913774"/>
    <lineage>
        <taxon>Eukaryota</taxon>
        <taxon>Fungi</taxon>
        <taxon>Dikarya</taxon>
        <taxon>Ascomycota</taxon>
        <taxon>Pezizomycotina</taxon>
        <taxon>Leotiomycetes</taxon>
        <taxon>Leotiomycetes incertae sedis</taxon>
        <taxon>Myxotrichaceae</taxon>
        <taxon>Oidiodendron</taxon>
    </lineage>
</organism>
<evidence type="ECO:0000256" key="1">
    <source>
        <dbReference type="ARBA" id="ARBA00001917"/>
    </source>
</evidence>
<feature type="domain" description="Cytochrome b5 heme-binding" evidence="3">
    <location>
        <begin position="4"/>
        <end position="81"/>
    </location>
</feature>
<evidence type="ECO:0000313" key="6">
    <source>
        <dbReference type="Proteomes" id="UP000054321"/>
    </source>
</evidence>
<dbReference type="InterPro" id="IPR001199">
    <property type="entry name" value="Cyt_B5-like_heme/steroid-bd"/>
</dbReference>
<dbReference type="PANTHER" id="PTHR10578">
    <property type="entry name" value="S -2-HYDROXY-ACID OXIDASE-RELATED"/>
    <property type="match status" value="1"/>
</dbReference>
<protein>
    <recommendedName>
        <fullName evidence="7">L-lactate dehydrogenase</fullName>
    </recommendedName>
</protein>
<dbReference type="PROSITE" id="PS50255">
    <property type="entry name" value="CYTOCHROME_B5_2"/>
    <property type="match status" value="1"/>
</dbReference>
<dbReference type="AlphaFoldDB" id="A0A0C3GTR4"/>
<dbReference type="Pfam" id="PF01070">
    <property type="entry name" value="FMN_dh"/>
    <property type="match status" value="1"/>
</dbReference>
<dbReference type="GO" id="GO:0016491">
    <property type="term" value="F:oxidoreductase activity"/>
    <property type="evidence" value="ECO:0007669"/>
    <property type="project" value="UniProtKB-KW"/>
</dbReference>
<evidence type="ECO:0000259" key="3">
    <source>
        <dbReference type="PROSITE" id="PS50255"/>
    </source>
</evidence>
<dbReference type="PROSITE" id="PS00557">
    <property type="entry name" value="FMN_HYDROXY_ACID_DH_1"/>
    <property type="match status" value="1"/>
</dbReference>
<proteinExistence type="predicted"/>
<dbReference type="PANTHER" id="PTHR10578:SF104">
    <property type="entry name" value="CYTOCHROME B2, MITOCHONDRIAL-RELATED"/>
    <property type="match status" value="1"/>
</dbReference>
<dbReference type="STRING" id="913774.A0A0C3GTR4"/>
<comment type="cofactor">
    <cofactor evidence="1">
        <name>FMN</name>
        <dbReference type="ChEBI" id="CHEBI:58210"/>
    </cofactor>
</comment>
<dbReference type="InterPro" id="IPR037396">
    <property type="entry name" value="FMN_HAD"/>
</dbReference>
<keyword evidence="6" id="KW-1185">Reference proteome</keyword>
<gene>
    <name evidence="5" type="ORF">OIDMADRAFT_135397</name>
</gene>
<sequence>MAPDRILTADEIAKHNSRQSCWVVIDGHAYDVTDFLDQHPGGSAIILRYAGKDATEEYSPVHSPGTIEKELPKDKHLGQVDLMTFLSIRKASKSPLTNATPSGPLPIEMCVNLHDISLAAQKVLPERAWTYYASASEDLHSHRRNLHDWDRILFRPRVLKNVKHVNMHRKILGFESSLPFFIAPAAMAGLGHPDGERCLVRGAKKFNIPYFVSDGSSVSHEDLAQELEREGYGGVLFYQLYAKKKKDLTIQRIHRARQLGYKALIITVDTAVMGIREEDDRYRMRQAFERGEKYIPLCGLAPLTKDDDWVLRGVHNAALDWNDLKWVKEAWGNTGPISIKGILTTEDAKIACEMGFQSIYLSNHGGRQIDSGPSGLRALLEIRRFYPDVFDKCEVLLDGGVRRSRDILKALCLGATGVGLGRPFLYALSAYGTEGVLKVIQILSDELEISMRLLGVTSLDELRPHMVNKLDLDNSIMREIPGFKNSTSKL</sequence>
<evidence type="ECO:0008006" key="7">
    <source>
        <dbReference type="Google" id="ProtNLM"/>
    </source>
</evidence>